<name>A0A3D9N3C5_9FLAO</name>
<evidence type="ECO:0000313" key="2">
    <source>
        <dbReference type="Proteomes" id="UP000256919"/>
    </source>
</evidence>
<proteinExistence type="predicted"/>
<keyword evidence="2" id="KW-1185">Reference proteome</keyword>
<gene>
    <name evidence="1" type="ORF">DFQ09_102150</name>
</gene>
<sequence length="116" mass="13454">MNFEELESFKFEKTEVTDSVIISFGTFNGIDEIHAVDIKLFDEIPEEIGRHDGHIVTMEDDTEGQFFTYGNNAEELFKIMKPILDEFDFLKNAEVYLSFTDNNKIVRNLEFKLSAS</sequence>
<comment type="caution">
    <text evidence="1">The sequence shown here is derived from an EMBL/GenBank/DDBJ whole genome shotgun (WGS) entry which is preliminary data.</text>
</comment>
<reference evidence="1 2" key="1">
    <citation type="submission" date="2018-07" db="EMBL/GenBank/DDBJ databases">
        <title>Genomic Encyclopedia of Type Strains, Phase III (KMG-III): the genomes of soil and plant-associated and newly described type strains.</title>
        <authorList>
            <person name="Whitman W."/>
        </authorList>
    </citation>
    <scope>NUCLEOTIDE SEQUENCE [LARGE SCALE GENOMIC DNA]</scope>
    <source>
        <strain evidence="1 2">CECT 7948</strain>
    </source>
</reference>
<dbReference type="AlphaFoldDB" id="A0A3D9N3C5"/>
<dbReference type="Proteomes" id="UP000256919">
    <property type="component" value="Unassembled WGS sequence"/>
</dbReference>
<dbReference type="EMBL" id="QREI01000002">
    <property type="protein sequence ID" value="REE25560.1"/>
    <property type="molecule type" value="Genomic_DNA"/>
</dbReference>
<protein>
    <submittedName>
        <fullName evidence="1">Uncharacterized protein</fullName>
    </submittedName>
</protein>
<dbReference type="OrthoDB" id="678788at2"/>
<organism evidence="1 2">
    <name type="scientific">Winogradskyella pacifica</name>
    <dbReference type="NCBI Taxonomy" id="664642"/>
    <lineage>
        <taxon>Bacteria</taxon>
        <taxon>Pseudomonadati</taxon>
        <taxon>Bacteroidota</taxon>
        <taxon>Flavobacteriia</taxon>
        <taxon>Flavobacteriales</taxon>
        <taxon>Flavobacteriaceae</taxon>
        <taxon>Winogradskyella</taxon>
    </lineage>
</organism>
<accession>A0A3D9N3C5</accession>
<evidence type="ECO:0000313" key="1">
    <source>
        <dbReference type="EMBL" id="REE25560.1"/>
    </source>
</evidence>
<dbReference type="RefSeq" id="WP_115808554.1">
    <property type="nucleotide sequence ID" value="NZ_QREI01000002.1"/>
</dbReference>